<dbReference type="VEuPathDB" id="VectorBase:LDEU004069"/>
<reference evidence="2 3" key="1">
    <citation type="journal article" date="2018" name="Gigascience">
        <title>Genomes of trombidid mites reveal novel predicted allergens and laterally-transferred genes associated with secondary metabolism.</title>
        <authorList>
            <person name="Dong X."/>
            <person name="Chaisiri K."/>
            <person name="Xia D."/>
            <person name="Armstrong S.D."/>
            <person name="Fang Y."/>
            <person name="Donnelly M.J."/>
            <person name="Kadowaki T."/>
            <person name="McGarry J.W."/>
            <person name="Darby A.C."/>
            <person name="Makepeace B.L."/>
        </authorList>
    </citation>
    <scope>NUCLEOTIDE SEQUENCE [LARGE SCALE GENOMIC DNA]</scope>
    <source>
        <strain evidence="2">UoL-UT</strain>
    </source>
</reference>
<dbReference type="InterPro" id="IPR013783">
    <property type="entry name" value="Ig-like_fold"/>
</dbReference>
<dbReference type="AlphaFoldDB" id="A0A443SKB3"/>
<proteinExistence type="predicted"/>
<evidence type="ECO:0000313" key="3">
    <source>
        <dbReference type="Proteomes" id="UP000288716"/>
    </source>
</evidence>
<dbReference type="EMBL" id="NCKV01001648">
    <property type="protein sequence ID" value="RWS27969.1"/>
    <property type="molecule type" value="Genomic_DNA"/>
</dbReference>
<dbReference type="SUPFAM" id="SSF48726">
    <property type="entry name" value="Immunoglobulin"/>
    <property type="match status" value="1"/>
</dbReference>
<evidence type="ECO:0000313" key="2">
    <source>
        <dbReference type="EMBL" id="RWS27969.1"/>
    </source>
</evidence>
<evidence type="ECO:0000259" key="1">
    <source>
        <dbReference type="PROSITE" id="PS50835"/>
    </source>
</evidence>
<feature type="domain" description="Ig-like" evidence="1">
    <location>
        <begin position="16"/>
        <end position="108"/>
    </location>
</feature>
<dbReference type="InterPro" id="IPR036179">
    <property type="entry name" value="Ig-like_dom_sf"/>
</dbReference>
<dbReference type="InterPro" id="IPR007110">
    <property type="entry name" value="Ig-like_dom"/>
</dbReference>
<dbReference type="Proteomes" id="UP000288716">
    <property type="component" value="Unassembled WGS sequence"/>
</dbReference>
<accession>A0A443SKB3</accession>
<sequence>MPQDLCTRFCQYSQYPEVTIQPKEVFINESESFELICTAKGMPTPTVYWNTTAFGGNFSLETEERVTLMESDNETSPQDKMSAVLVNRLKIRNVHRSNIGFLSCVVENVVGRVVGKSFVQLLQ</sequence>
<dbReference type="Gene3D" id="2.60.40.10">
    <property type="entry name" value="Immunoglobulins"/>
    <property type="match status" value="1"/>
</dbReference>
<organism evidence="2 3">
    <name type="scientific">Leptotrombidium deliense</name>
    <dbReference type="NCBI Taxonomy" id="299467"/>
    <lineage>
        <taxon>Eukaryota</taxon>
        <taxon>Metazoa</taxon>
        <taxon>Ecdysozoa</taxon>
        <taxon>Arthropoda</taxon>
        <taxon>Chelicerata</taxon>
        <taxon>Arachnida</taxon>
        <taxon>Acari</taxon>
        <taxon>Acariformes</taxon>
        <taxon>Trombidiformes</taxon>
        <taxon>Prostigmata</taxon>
        <taxon>Anystina</taxon>
        <taxon>Parasitengona</taxon>
        <taxon>Trombiculoidea</taxon>
        <taxon>Trombiculidae</taxon>
        <taxon>Leptotrombidium</taxon>
    </lineage>
</organism>
<protein>
    <submittedName>
        <fullName evidence="2">BDNF/NT-3 growth factors receptor-like protein</fullName>
    </submittedName>
</protein>
<name>A0A443SKB3_9ACAR</name>
<keyword evidence="2" id="KW-0675">Receptor</keyword>
<dbReference type="PROSITE" id="PS50835">
    <property type="entry name" value="IG_LIKE"/>
    <property type="match status" value="1"/>
</dbReference>
<gene>
    <name evidence="2" type="ORF">B4U80_05389</name>
</gene>
<keyword evidence="3" id="KW-1185">Reference proteome</keyword>
<dbReference type="Pfam" id="PF13927">
    <property type="entry name" value="Ig_3"/>
    <property type="match status" value="1"/>
</dbReference>
<comment type="caution">
    <text evidence="2">The sequence shown here is derived from an EMBL/GenBank/DDBJ whole genome shotgun (WGS) entry which is preliminary data.</text>
</comment>